<evidence type="ECO:0000313" key="2">
    <source>
        <dbReference type="EMBL" id="AFS83491.1"/>
    </source>
</evidence>
<dbReference type="Proteomes" id="UP000006100">
    <property type="component" value="Chromosome"/>
</dbReference>
<proteinExistence type="predicted"/>
<dbReference type="HOGENOM" id="CLU_862225_0_0_2"/>
<evidence type="ECO:0000256" key="1">
    <source>
        <dbReference type="SAM" id="Phobius"/>
    </source>
</evidence>
<gene>
    <name evidence="2" type="ORF">NSED_08495</name>
</gene>
<dbReference type="AlphaFoldDB" id="K0BGW6"/>
<name>K0BGW6_9ARCH</name>
<organism evidence="2 3">
    <name type="scientific">Candidatus Nitrosopumilus sediminis</name>
    <dbReference type="NCBI Taxonomy" id="1229909"/>
    <lineage>
        <taxon>Archaea</taxon>
        <taxon>Nitrososphaerota</taxon>
        <taxon>Nitrososphaeria</taxon>
        <taxon>Nitrosopumilales</taxon>
        <taxon>Nitrosopumilaceae</taxon>
        <taxon>Nitrosopumilus</taxon>
    </lineage>
</organism>
<sequence>MKFKILLSLFFVMMLMAAPNSFAELELFTNSKVYSPEHTLQVYGKGLPEENLIIRIFAPDESIAKFDQITTNEDGSFNYGLLTWPEPSTNFPYGTYTVELISTEQNGLSQKIDVKFSSTTELLDVPVERNVNTLVFAPETAAINQPIRVFVQTTSDGLLVGNEPRELLGTTHVHLPSGISVTLTNSFKTLHQGLYYVDYTPIEEGTHVFHVVAFSQGTTSHGSAATNVLSQDLGGISDQIVNLNSVLDETSSQLDVLKSEIKGFDTTLKYASSQIDENIGTFALSAKSISESSAQLNALLLPIIASIGLIVALQIAILARRR</sequence>
<evidence type="ECO:0000313" key="3">
    <source>
        <dbReference type="Proteomes" id="UP000006100"/>
    </source>
</evidence>
<keyword evidence="1" id="KW-0812">Transmembrane</keyword>
<protein>
    <submittedName>
        <fullName evidence="2">Uncharacterized protein</fullName>
    </submittedName>
</protein>
<keyword evidence="3" id="KW-1185">Reference proteome</keyword>
<dbReference type="EMBL" id="CP003843">
    <property type="protein sequence ID" value="AFS83491.1"/>
    <property type="molecule type" value="Genomic_DNA"/>
</dbReference>
<reference evidence="2 3" key="1">
    <citation type="journal article" date="2012" name="J. Bacteriol.">
        <title>Draft Genome Sequence of an Ammonia-Oxidizing Archaeon, "Candidatus Nitrosopumilus sediminis" AR2, from Svalbard in the Arctic Circle.</title>
        <authorList>
            <person name="Park S.J."/>
            <person name="Kim J.G."/>
            <person name="Jung M.Y."/>
            <person name="Kim S.J."/>
            <person name="Cha I.T."/>
            <person name="Ghai R."/>
            <person name="Martin-Cuadrado A.B."/>
            <person name="Rodriguez-Valera F."/>
            <person name="Rhee S.K."/>
        </authorList>
    </citation>
    <scope>NUCLEOTIDE SEQUENCE [LARGE SCALE GENOMIC DNA]</scope>
    <source>
        <strain evidence="2 3">AR2</strain>
    </source>
</reference>
<keyword evidence="1" id="KW-0472">Membrane</keyword>
<dbReference type="eggNOG" id="arCOG08035">
    <property type="taxonomic scope" value="Archaea"/>
</dbReference>
<feature type="transmembrane region" description="Helical" evidence="1">
    <location>
        <begin position="299"/>
        <end position="319"/>
    </location>
</feature>
<keyword evidence="1" id="KW-1133">Transmembrane helix</keyword>
<dbReference type="KEGG" id="nir:NSED_08495"/>
<accession>K0BGW6</accession>
<dbReference type="STRING" id="1229909.NSED_08495"/>
<dbReference type="PATRIC" id="fig|1229909.8.peg.1862"/>